<sequence length="244" mass="25639">MTTDRVVSAAVALICIVAMGVSATTLDSSLSSDPDEIVDLDYDSLPLAQDQAREVKDEVERNERSQQSAGGGGGGGEDGPSEPPWWTWLLALLERLLPYLVGALCLVVALALGRRYAARLLALLAAFVPAGDESPSDPDAEWVARPANEVERAWLSLVERAGVDAPRTKTTAECARAAVDAGFDAAAVRDLRDAYDRVRYGGADPAEVDLGRLRRDLDRVDGAAPSGGVGRPGVPTRADGGDSA</sequence>
<feature type="region of interest" description="Disordered" evidence="1">
    <location>
        <begin position="53"/>
        <end position="80"/>
    </location>
</feature>
<dbReference type="RefSeq" id="WP_304450153.1">
    <property type="nucleotide sequence ID" value="NZ_JARRAH010000006.1"/>
</dbReference>
<name>A0ABD5UHV3_9EURY</name>
<comment type="caution">
    <text evidence="4">The sequence shown here is derived from an EMBL/GenBank/DDBJ whole genome shotgun (WGS) entry which is preliminary data.</text>
</comment>
<feature type="domain" description="Protein-glutamine gamma-glutamyltransferase-like C-terminal" evidence="3">
    <location>
        <begin position="152"/>
        <end position="217"/>
    </location>
</feature>
<keyword evidence="2" id="KW-0812">Transmembrane</keyword>
<feature type="region of interest" description="Disordered" evidence="1">
    <location>
        <begin position="219"/>
        <end position="244"/>
    </location>
</feature>
<dbReference type="Pfam" id="PF13559">
    <property type="entry name" value="DUF4129"/>
    <property type="match status" value="1"/>
</dbReference>
<keyword evidence="2" id="KW-1133">Transmembrane helix</keyword>
<evidence type="ECO:0000256" key="2">
    <source>
        <dbReference type="SAM" id="Phobius"/>
    </source>
</evidence>
<evidence type="ECO:0000259" key="3">
    <source>
        <dbReference type="Pfam" id="PF13559"/>
    </source>
</evidence>
<accession>A0ABD5UHV3</accession>
<protein>
    <submittedName>
        <fullName evidence="4">DUF4129 domain-containing protein</fullName>
    </submittedName>
</protein>
<evidence type="ECO:0000313" key="4">
    <source>
        <dbReference type="EMBL" id="MFC6838464.1"/>
    </source>
</evidence>
<dbReference type="Proteomes" id="UP001596406">
    <property type="component" value="Unassembled WGS sequence"/>
</dbReference>
<dbReference type="AlphaFoldDB" id="A0ABD5UHV3"/>
<feature type="compositionally biased region" description="Gly residues" evidence="1">
    <location>
        <begin position="69"/>
        <end position="78"/>
    </location>
</feature>
<organism evidence="4 5">
    <name type="scientific">Halomarina ordinaria</name>
    <dbReference type="NCBI Taxonomy" id="3033939"/>
    <lineage>
        <taxon>Archaea</taxon>
        <taxon>Methanobacteriati</taxon>
        <taxon>Methanobacteriota</taxon>
        <taxon>Stenosarchaea group</taxon>
        <taxon>Halobacteria</taxon>
        <taxon>Halobacteriales</taxon>
        <taxon>Natronomonadaceae</taxon>
        <taxon>Halomarina</taxon>
    </lineage>
</organism>
<dbReference type="EMBL" id="JBHSXM010000006">
    <property type="protein sequence ID" value="MFC6838464.1"/>
    <property type="molecule type" value="Genomic_DNA"/>
</dbReference>
<proteinExistence type="predicted"/>
<reference evidence="4 5" key="1">
    <citation type="journal article" date="2019" name="Int. J. Syst. Evol. Microbiol.">
        <title>The Global Catalogue of Microorganisms (GCM) 10K type strain sequencing project: providing services to taxonomists for standard genome sequencing and annotation.</title>
        <authorList>
            <consortium name="The Broad Institute Genomics Platform"/>
            <consortium name="The Broad Institute Genome Sequencing Center for Infectious Disease"/>
            <person name="Wu L."/>
            <person name="Ma J."/>
        </authorList>
    </citation>
    <scope>NUCLEOTIDE SEQUENCE [LARGE SCALE GENOMIC DNA]</scope>
    <source>
        <strain evidence="4 5">PSRA2</strain>
    </source>
</reference>
<gene>
    <name evidence="4" type="ORF">ACFQHK_18450</name>
</gene>
<feature type="compositionally biased region" description="Basic and acidic residues" evidence="1">
    <location>
        <begin position="53"/>
        <end position="64"/>
    </location>
</feature>
<feature type="transmembrane region" description="Helical" evidence="2">
    <location>
        <begin position="96"/>
        <end position="113"/>
    </location>
</feature>
<keyword evidence="2" id="KW-0472">Membrane</keyword>
<evidence type="ECO:0000313" key="5">
    <source>
        <dbReference type="Proteomes" id="UP001596406"/>
    </source>
</evidence>
<evidence type="ECO:0000256" key="1">
    <source>
        <dbReference type="SAM" id="MobiDB-lite"/>
    </source>
</evidence>
<dbReference type="InterPro" id="IPR025403">
    <property type="entry name" value="TgpA-like_C"/>
</dbReference>
<keyword evidence="5" id="KW-1185">Reference proteome</keyword>